<dbReference type="PATRIC" id="fig|480391.4.peg.1080"/>
<reference evidence="1 2" key="1">
    <citation type="journal article" date="2015" name="Genome Announc.">
        <title>Expanding the biotechnology potential of lactobacilli through comparative genomics of 213 strains and associated genera.</title>
        <authorList>
            <person name="Sun Z."/>
            <person name="Harris H.M."/>
            <person name="McCann A."/>
            <person name="Guo C."/>
            <person name="Argimon S."/>
            <person name="Zhang W."/>
            <person name="Yang X."/>
            <person name="Jeffery I.B."/>
            <person name="Cooney J.C."/>
            <person name="Kagawa T.F."/>
            <person name="Liu W."/>
            <person name="Song Y."/>
            <person name="Salvetti E."/>
            <person name="Wrobel A."/>
            <person name="Rasinkangas P."/>
            <person name="Parkhill J."/>
            <person name="Rea M.C."/>
            <person name="O'Sullivan O."/>
            <person name="Ritari J."/>
            <person name="Douillard F.P."/>
            <person name="Paul Ross R."/>
            <person name="Yang R."/>
            <person name="Briner A.E."/>
            <person name="Felis G.E."/>
            <person name="de Vos W.M."/>
            <person name="Barrangou R."/>
            <person name="Klaenhammer T.R."/>
            <person name="Caufield P.W."/>
            <person name="Cui Y."/>
            <person name="Zhang H."/>
            <person name="O'Toole P.W."/>
        </authorList>
    </citation>
    <scope>NUCLEOTIDE SEQUENCE [LARGE SCALE GENOMIC DNA]</scope>
    <source>
        <strain evidence="1 2">DSM 23026</strain>
    </source>
</reference>
<keyword evidence="2" id="KW-1185">Reference proteome</keyword>
<dbReference type="RefSeq" id="WP_168388214.1">
    <property type="nucleotide sequence ID" value="NZ_CP159610.1"/>
</dbReference>
<dbReference type="EMBL" id="JQCQ01000033">
    <property type="protein sequence ID" value="KRO22935.1"/>
    <property type="molecule type" value="Genomic_DNA"/>
</dbReference>
<accession>A0A0R2NAM8</accession>
<dbReference type="AlphaFoldDB" id="A0A0R2NAM8"/>
<comment type="caution">
    <text evidence="1">The sequence shown here is derived from an EMBL/GenBank/DDBJ whole genome shotgun (WGS) entry which is preliminary data.</text>
</comment>
<evidence type="ECO:0000313" key="2">
    <source>
        <dbReference type="Proteomes" id="UP000051249"/>
    </source>
</evidence>
<proteinExistence type="predicted"/>
<sequence length="71" mass="8488">MHRQQVITYQKSVVDCRIKQAANQFWLKELKNPHLRENFDKLGTVKLKDKQLLIKLKDGTVRTFSSKRQVY</sequence>
<protein>
    <submittedName>
        <fullName evidence="1">Uncharacterized protein</fullName>
    </submittedName>
</protein>
<gene>
    <name evidence="1" type="ORF">IV88_GL001064</name>
</gene>
<name>A0A0R2NAM8_9LACO</name>
<evidence type="ECO:0000313" key="1">
    <source>
        <dbReference type="EMBL" id="KRO22935.1"/>
    </source>
</evidence>
<organism evidence="1 2">
    <name type="scientific">Pediococcus argentinicus</name>
    <dbReference type="NCBI Taxonomy" id="480391"/>
    <lineage>
        <taxon>Bacteria</taxon>
        <taxon>Bacillati</taxon>
        <taxon>Bacillota</taxon>
        <taxon>Bacilli</taxon>
        <taxon>Lactobacillales</taxon>
        <taxon>Lactobacillaceae</taxon>
        <taxon>Pediococcus</taxon>
    </lineage>
</organism>
<dbReference type="Proteomes" id="UP000051249">
    <property type="component" value="Unassembled WGS sequence"/>
</dbReference>